<dbReference type="PANTHER" id="PTHR46086:SF31">
    <property type="entry name" value="FUNGAL LIPASE-LIKE DOMAIN-CONTAINING PROTEIN"/>
    <property type="match status" value="1"/>
</dbReference>
<evidence type="ECO:0000256" key="1">
    <source>
        <dbReference type="ARBA" id="ARBA00022801"/>
    </source>
</evidence>
<dbReference type="STRING" id="4081.A0A3Q7FAA0"/>
<feature type="domain" description="Fungal lipase-type" evidence="2">
    <location>
        <begin position="215"/>
        <end position="372"/>
    </location>
</feature>
<keyword evidence="1" id="KW-0378">Hydrolase</keyword>
<reference evidence="3" key="2">
    <citation type="submission" date="2019-01" db="UniProtKB">
        <authorList>
            <consortium name="EnsemblPlants"/>
        </authorList>
    </citation>
    <scope>IDENTIFICATION</scope>
    <source>
        <strain evidence="3">cv. Heinz 1706</strain>
    </source>
</reference>
<dbReference type="PaxDb" id="4081-Solyc02g090930.2.1"/>
<dbReference type="InterPro" id="IPR029058">
    <property type="entry name" value="AB_hydrolase_fold"/>
</dbReference>
<keyword evidence="4" id="KW-1185">Reference proteome</keyword>
<dbReference type="Gramene" id="Solyc02g090930.3.1">
    <property type="protein sequence ID" value="Solyc02g090930.3.1"/>
    <property type="gene ID" value="Solyc02g090930.3"/>
</dbReference>
<evidence type="ECO:0000259" key="2">
    <source>
        <dbReference type="Pfam" id="PF01764"/>
    </source>
</evidence>
<dbReference type="AlphaFoldDB" id="A0A3Q7FAA0"/>
<dbReference type="Pfam" id="PF01764">
    <property type="entry name" value="Lipase_3"/>
    <property type="match status" value="2"/>
</dbReference>
<dbReference type="EnsemblPlants" id="Solyc02g090930.3.1">
    <property type="protein sequence ID" value="Solyc02g090930.3.1"/>
    <property type="gene ID" value="Solyc02g090930.3"/>
</dbReference>
<feature type="domain" description="Fungal lipase-type" evidence="2">
    <location>
        <begin position="666"/>
        <end position="829"/>
    </location>
</feature>
<protein>
    <recommendedName>
        <fullName evidence="2">Fungal lipase-type domain-containing protein</fullName>
    </recommendedName>
</protein>
<dbReference type="CDD" id="cd00519">
    <property type="entry name" value="Lipase_3"/>
    <property type="match status" value="2"/>
</dbReference>
<sequence>MASSSCNKSFCSNYMLLKPEECSVSDLAKILFSSKNLGQKEFVDVDIPNEELNMTKEPLSRRWVFFISILVQKVLIKISKPLAGFGNTIEYWLNLQNVNGGFFRLIFNSLRGRAVIPDKESAEYLSFIGNLDKRFELDFSKIVEEVGGCKRYDEAISIMAAKAAYENKAWIQNTVNQHWKMDFVGSFDFWNDYQEKATTQAFVLQDKNVDPELIVVAFRGTEFFNSDDWISDFNLSWYDIPGMGKVHAGFMKALGLQKSLGWPKEIEQTDTNNINQPSPAYYFLRKLLKQLLEKNENAKFVVTGHSLGGALAILFPAILAYHEESWLLKRLGGVYTFGQPRVGDENFVDYMKEQLAKYEVPYYRVVYSNDMILGEEPDKNGLALLLFLPKMLNAGWELIRSCILPCVNGWKYQEGGLLLFMRVVGLLLPGIPAHCPQDYVNASRLGSLKTSQSSKRLYMASNSCNKSFCSNYMLLKPEECSVLDLAKLLLSGKKLGQKDFIDCPNEEMTKEPLSRRWVIFLSILVQKILLATAKPLAGLGNAIEYWLNLQNVNGGFFRLLFKSLICKAVSPDKESAAYLSFIGNLDKRVDLDFSKNVGGRRRYDEGISMMAAKAAYENKAYVETTVNHHWKMDLVGSFDFWNDYQEKATTQAFVLQDKSVDPELIIVAFRGTEFFNSDDWISDFNLSWYDIPGMGKVHAGFMKALGLQKSLGWPKNIVQTDTNNINQPPPAYYFLRKLLKQLLEKNEKARFLVTGHSLGGALAILFPAILAFHEESWLLKRLGGIYTFGQPRVGDESFIEYMNGQLTKHEVPYYRVVYSNDMVPRLPFDNSTFLFKHFGTCIYYNSLYREKILVEEPDKNGSFLLMFIPKMLNAAWELIRSCILPCVHGRKYQEGGLLLCMRVIGLLFPGMPAHCPQDYVNSTRLGSSDHSTEDVAKYQKIGIVPA</sequence>
<evidence type="ECO:0000313" key="3">
    <source>
        <dbReference type="EnsemblPlants" id="Solyc02g090930.3.1"/>
    </source>
</evidence>
<dbReference type="PANTHER" id="PTHR46086">
    <property type="entry name" value="ALPHA/BETA-HYDROLASES SUPERFAMILY PROTEIN"/>
    <property type="match status" value="1"/>
</dbReference>
<organism evidence="3">
    <name type="scientific">Solanum lycopersicum</name>
    <name type="common">Tomato</name>
    <name type="synonym">Lycopersicon esculentum</name>
    <dbReference type="NCBI Taxonomy" id="4081"/>
    <lineage>
        <taxon>Eukaryota</taxon>
        <taxon>Viridiplantae</taxon>
        <taxon>Streptophyta</taxon>
        <taxon>Embryophyta</taxon>
        <taxon>Tracheophyta</taxon>
        <taxon>Spermatophyta</taxon>
        <taxon>Magnoliopsida</taxon>
        <taxon>eudicotyledons</taxon>
        <taxon>Gunneridae</taxon>
        <taxon>Pentapetalae</taxon>
        <taxon>asterids</taxon>
        <taxon>lamiids</taxon>
        <taxon>Solanales</taxon>
        <taxon>Solanaceae</taxon>
        <taxon>Solanoideae</taxon>
        <taxon>Solaneae</taxon>
        <taxon>Solanum</taxon>
        <taxon>Solanum subgen. Lycopersicon</taxon>
    </lineage>
</organism>
<reference evidence="3" key="1">
    <citation type="journal article" date="2012" name="Nature">
        <title>The tomato genome sequence provides insights into fleshy fruit evolution.</title>
        <authorList>
            <consortium name="Tomato Genome Consortium"/>
        </authorList>
    </citation>
    <scope>NUCLEOTIDE SEQUENCE [LARGE SCALE GENOMIC DNA]</scope>
    <source>
        <strain evidence="3">cv. Heinz 1706</strain>
    </source>
</reference>
<dbReference type="GO" id="GO:0004806">
    <property type="term" value="F:triacylglycerol lipase activity"/>
    <property type="evidence" value="ECO:0007669"/>
    <property type="project" value="InterPro"/>
</dbReference>
<dbReference type="SUPFAM" id="SSF53474">
    <property type="entry name" value="alpha/beta-Hydrolases"/>
    <property type="match status" value="2"/>
</dbReference>
<dbReference type="GO" id="GO:0006629">
    <property type="term" value="P:lipid metabolic process"/>
    <property type="evidence" value="ECO:0007669"/>
    <property type="project" value="InterPro"/>
</dbReference>
<dbReference type="OMA" id="GWEATVC"/>
<evidence type="ECO:0000313" key="4">
    <source>
        <dbReference type="Proteomes" id="UP000004994"/>
    </source>
</evidence>
<dbReference type="Proteomes" id="UP000004994">
    <property type="component" value="Chromosome 2"/>
</dbReference>
<dbReference type="InParanoid" id="A0A3Q7FAA0"/>
<dbReference type="InterPro" id="IPR044819">
    <property type="entry name" value="OBL-like"/>
</dbReference>
<name>A0A3Q7FAA0_SOLLC</name>
<dbReference type="InterPro" id="IPR002921">
    <property type="entry name" value="Fungal_lipase-type"/>
</dbReference>
<accession>A0A3Q7FAA0</accession>
<proteinExistence type="predicted"/>
<dbReference type="Gene3D" id="3.40.50.1820">
    <property type="entry name" value="alpha/beta hydrolase"/>
    <property type="match status" value="2"/>
</dbReference>